<dbReference type="Proteomes" id="UP001501822">
    <property type="component" value="Unassembled WGS sequence"/>
</dbReference>
<feature type="region of interest" description="Disordered" evidence="1">
    <location>
        <begin position="1"/>
        <end position="22"/>
    </location>
</feature>
<organism evidence="2 3">
    <name type="scientific">Actinoallomurus spadix</name>
    <dbReference type="NCBI Taxonomy" id="79912"/>
    <lineage>
        <taxon>Bacteria</taxon>
        <taxon>Bacillati</taxon>
        <taxon>Actinomycetota</taxon>
        <taxon>Actinomycetes</taxon>
        <taxon>Streptosporangiales</taxon>
        <taxon>Thermomonosporaceae</taxon>
        <taxon>Actinoallomurus</taxon>
    </lineage>
</organism>
<accession>A0ABN0XE22</accession>
<evidence type="ECO:0000256" key="1">
    <source>
        <dbReference type="SAM" id="MobiDB-lite"/>
    </source>
</evidence>
<name>A0ABN0XE22_9ACTN</name>
<keyword evidence="3" id="KW-1185">Reference proteome</keyword>
<evidence type="ECO:0000313" key="3">
    <source>
        <dbReference type="Proteomes" id="UP001501822"/>
    </source>
</evidence>
<dbReference type="InterPro" id="IPR021903">
    <property type="entry name" value="DUF3515"/>
</dbReference>
<evidence type="ECO:0000313" key="2">
    <source>
        <dbReference type="EMBL" id="GAA0361837.1"/>
    </source>
</evidence>
<sequence>MSALSPVCTTGRPPAARGGAPGRLRRAAPVVAVVAVLSVIAAGCGASDVEVPVPRPPASAVSLCRAFHDRLPQRLHGLKRRSTSPRSALVTAWGSPAVVVRCGVVRPAGLHPTSELAVINGINWLAVPPDHPVTFTAVGRHAYVEVTVPPKYTPPGDVLNELTAAIKSTIPANSDATL</sequence>
<dbReference type="EMBL" id="BAAABM010000055">
    <property type="protein sequence ID" value="GAA0361837.1"/>
    <property type="molecule type" value="Genomic_DNA"/>
</dbReference>
<reference evidence="2 3" key="1">
    <citation type="journal article" date="2019" name="Int. J. Syst. Evol. Microbiol.">
        <title>The Global Catalogue of Microorganisms (GCM) 10K type strain sequencing project: providing services to taxonomists for standard genome sequencing and annotation.</title>
        <authorList>
            <consortium name="The Broad Institute Genomics Platform"/>
            <consortium name="The Broad Institute Genome Sequencing Center for Infectious Disease"/>
            <person name="Wu L."/>
            <person name="Ma J."/>
        </authorList>
    </citation>
    <scope>NUCLEOTIDE SEQUENCE [LARGE SCALE GENOMIC DNA]</scope>
    <source>
        <strain evidence="2 3">JCM 3146</strain>
    </source>
</reference>
<protein>
    <recommendedName>
        <fullName evidence="4">DUF3515 domain-containing protein</fullName>
    </recommendedName>
</protein>
<gene>
    <name evidence="2" type="ORF">GCM10010151_59800</name>
</gene>
<comment type="caution">
    <text evidence="2">The sequence shown here is derived from an EMBL/GenBank/DDBJ whole genome shotgun (WGS) entry which is preliminary data.</text>
</comment>
<proteinExistence type="predicted"/>
<evidence type="ECO:0008006" key="4">
    <source>
        <dbReference type="Google" id="ProtNLM"/>
    </source>
</evidence>
<dbReference type="Pfam" id="PF12028">
    <property type="entry name" value="DUF3515"/>
    <property type="match status" value="1"/>
</dbReference>